<feature type="signal peptide" evidence="1">
    <location>
        <begin position="1"/>
        <end position="28"/>
    </location>
</feature>
<dbReference type="AlphaFoldDB" id="A0A9X3B761"/>
<dbReference type="Proteomes" id="UP001149009">
    <property type="component" value="Unassembled WGS sequence"/>
</dbReference>
<keyword evidence="3" id="KW-1185">Reference proteome</keyword>
<gene>
    <name evidence="2" type="ORF">NYR54_13285</name>
</gene>
<accession>A0A9X3B761</accession>
<protein>
    <submittedName>
        <fullName evidence="2">Uncharacterized protein</fullName>
    </submittedName>
</protein>
<name>A0A9X3B761_9HYPH</name>
<sequence length="120" mass="13095">MFRKIRIAALSALLGLGALSAVPATAQADGIYFSFGSNGTSAGVLIGDRDRYHRPHRPHRPAQACTPALALEKALRMGLRHPRVTATNRNIIRVAGLKHHHRRAHVVFSRAPHCPVIRSS</sequence>
<organism evidence="2 3">
    <name type="scientific">Chelativorans petroleitrophicus</name>
    <dbReference type="NCBI Taxonomy" id="2975484"/>
    <lineage>
        <taxon>Bacteria</taxon>
        <taxon>Pseudomonadati</taxon>
        <taxon>Pseudomonadota</taxon>
        <taxon>Alphaproteobacteria</taxon>
        <taxon>Hyphomicrobiales</taxon>
        <taxon>Phyllobacteriaceae</taxon>
        <taxon>Chelativorans</taxon>
    </lineage>
</organism>
<evidence type="ECO:0000313" key="3">
    <source>
        <dbReference type="Proteomes" id="UP001149009"/>
    </source>
</evidence>
<reference evidence="2" key="1">
    <citation type="submission" date="2022-08" db="EMBL/GenBank/DDBJ databases">
        <title>Chelativorans sichuanense sp. nov., a paraffin oil-degrading bacterium isolated from a mixture of oil-based drill cuttings and paddy soil.</title>
        <authorList>
            <person name="Yu J."/>
            <person name="Liu H."/>
            <person name="Chen Q."/>
        </authorList>
    </citation>
    <scope>NUCLEOTIDE SEQUENCE</scope>
    <source>
        <strain evidence="2">SCAU 2101</strain>
    </source>
</reference>
<keyword evidence="1" id="KW-0732">Signal</keyword>
<dbReference type="RefSeq" id="WP_261516167.1">
    <property type="nucleotide sequence ID" value="NZ_JAODNV010000013.1"/>
</dbReference>
<evidence type="ECO:0000256" key="1">
    <source>
        <dbReference type="SAM" id="SignalP"/>
    </source>
</evidence>
<comment type="caution">
    <text evidence="2">The sequence shown here is derived from an EMBL/GenBank/DDBJ whole genome shotgun (WGS) entry which is preliminary data.</text>
</comment>
<proteinExistence type="predicted"/>
<evidence type="ECO:0000313" key="2">
    <source>
        <dbReference type="EMBL" id="MCT8991253.1"/>
    </source>
</evidence>
<dbReference type="EMBL" id="JAODNV010000013">
    <property type="protein sequence ID" value="MCT8991253.1"/>
    <property type="molecule type" value="Genomic_DNA"/>
</dbReference>
<feature type="chain" id="PRO_5040729395" evidence="1">
    <location>
        <begin position="29"/>
        <end position="120"/>
    </location>
</feature>